<dbReference type="InterPro" id="IPR036691">
    <property type="entry name" value="Endo/exonu/phosph_ase_sf"/>
</dbReference>
<evidence type="ECO:0000313" key="1">
    <source>
        <dbReference type="Proteomes" id="UP000887565"/>
    </source>
</evidence>
<dbReference type="PANTHER" id="PTHR12997">
    <property type="entry name" value="TYPE I INOSITOL-1,4,5-TRISPHOSPHATE 5-PHOSPHATASE"/>
    <property type="match status" value="1"/>
</dbReference>
<dbReference type="Proteomes" id="UP000887565">
    <property type="component" value="Unplaced"/>
</dbReference>
<dbReference type="GO" id="GO:0004445">
    <property type="term" value="F:inositol-polyphosphate 5-phosphatase activity"/>
    <property type="evidence" value="ECO:0007669"/>
    <property type="project" value="InterPro"/>
</dbReference>
<protein>
    <submittedName>
        <fullName evidence="2">Uncharacterized protein</fullName>
    </submittedName>
</protein>
<reference evidence="2" key="1">
    <citation type="submission" date="2022-11" db="UniProtKB">
        <authorList>
            <consortium name="WormBaseParasite"/>
        </authorList>
    </citation>
    <scope>IDENTIFICATION</scope>
</reference>
<organism evidence="1 2">
    <name type="scientific">Romanomermis culicivorax</name>
    <name type="common">Nematode worm</name>
    <dbReference type="NCBI Taxonomy" id="13658"/>
    <lineage>
        <taxon>Eukaryota</taxon>
        <taxon>Metazoa</taxon>
        <taxon>Ecdysozoa</taxon>
        <taxon>Nematoda</taxon>
        <taxon>Enoplea</taxon>
        <taxon>Dorylaimia</taxon>
        <taxon>Mermithida</taxon>
        <taxon>Mermithoidea</taxon>
        <taxon>Mermithidae</taxon>
        <taxon>Romanomermis</taxon>
    </lineage>
</organism>
<sequence>MLTADQSPIDGCDKWPSESAQLRQRQLLTIIDSLQGQDLWDEDATFLAGDFNCSLNKKKFLEDQMKSNHAALTENDTLSNAPKMEAGNLNGKKIFSLNAKKFDLLDMHDWLFNTCNGQLVRKYDQEWSDLKNNGHGLVTEHQIYFPPNWPLDYDRKAGKDFYPRTQCPAWRSRILTNQKAWDMMHKNSFSGSSVYYGIIGKNMDIGEHKCLIKPNLRLS</sequence>
<keyword evidence="1" id="KW-1185">Reference proteome</keyword>
<dbReference type="WBParaSite" id="nRc.2.0.1.t16873-RA">
    <property type="protein sequence ID" value="nRc.2.0.1.t16873-RA"/>
    <property type="gene ID" value="nRc.2.0.1.g16873"/>
</dbReference>
<name>A0A915IRP5_ROMCU</name>
<dbReference type="InterPro" id="IPR039737">
    <property type="entry name" value="INPP5A"/>
</dbReference>
<proteinExistence type="predicted"/>
<dbReference type="PANTHER" id="PTHR12997:SF5">
    <property type="entry name" value="ENDONUCLEASE_EXONUCLEASE_PHOSPHATASE FAMILY PROTEIN"/>
    <property type="match status" value="1"/>
</dbReference>
<dbReference type="AlphaFoldDB" id="A0A915IRP5"/>
<dbReference type="Gene3D" id="3.60.10.10">
    <property type="entry name" value="Endonuclease/exonuclease/phosphatase"/>
    <property type="match status" value="1"/>
</dbReference>
<evidence type="ECO:0000313" key="2">
    <source>
        <dbReference type="WBParaSite" id="nRc.2.0.1.t16873-RA"/>
    </source>
</evidence>
<dbReference type="SUPFAM" id="SSF56219">
    <property type="entry name" value="DNase I-like"/>
    <property type="match status" value="1"/>
</dbReference>
<accession>A0A915IRP5</accession>